<reference evidence="6 7" key="1">
    <citation type="journal article" date="2016" name="Antonie Van Leeuwenhoek">
        <title>Photobacterium sanguinicancri sp. nov. isolated from marine animals.</title>
        <authorList>
            <person name="Gomez-Gil B."/>
            <person name="Roque A."/>
            <person name="Rotllant G."/>
            <person name="Romalde J.L."/>
            <person name="Doce A."/>
            <person name="Eggermont M."/>
            <person name="Defoirdt T."/>
        </authorList>
    </citation>
    <scope>NUCLEOTIDE SEQUENCE [LARGE SCALE GENOMIC DNA]</scope>
    <source>
        <strain evidence="6 7">CAIM 1827</strain>
    </source>
</reference>
<keyword evidence="4" id="KW-0067">ATP-binding</keyword>
<keyword evidence="3" id="KW-0347">Helicase</keyword>
<dbReference type="Pfam" id="PF00271">
    <property type="entry name" value="Helicase_C"/>
    <property type="match status" value="1"/>
</dbReference>
<dbReference type="InterPro" id="IPR050699">
    <property type="entry name" value="RNA-DNA_Helicase"/>
</dbReference>
<dbReference type="PANTHER" id="PTHR12131:SF1">
    <property type="entry name" value="ATP-DEPENDENT RNA HELICASE SUPV3L1, MITOCHONDRIAL-RELATED"/>
    <property type="match status" value="1"/>
</dbReference>
<name>A0ABX4FS09_9GAMM</name>
<evidence type="ECO:0000256" key="1">
    <source>
        <dbReference type="ARBA" id="ARBA00022741"/>
    </source>
</evidence>
<keyword evidence="1" id="KW-0547">Nucleotide-binding</keyword>
<protein>
    <recommendedName>
        <fullName evidence="5">Helicase C-terminal domain-containing protein</fullName>
    </recommendedName>
</protein>
<dbReference type="EMBL" id="NOIF01000341">
    <property type="protein sequence ID" value="OZS41415.1"/>
    <property type="molecule type" value="Genomic_DNA"/>
</dbReference>
<comment type="caution">
    <text evidence="6">The sequence shown here is derived from an EMBL/GenBank/DDBJ whole genome shotgun (WGS) entry which is preliminary data.</text>
</comment>
<dbReference type="InterPro" id="IPR027417">
    <property type="entry name" value="P-loop_NTPase"/>
</dbReference>
<evidence type="ECO:0000259" key="5">
    <source>
        <dbReference type="PROSITE" id="PS51194"/>
    </source>
</evidence>
<feature type="domain" description="Helicase C-terminal" evidence="5">
    <location>
        <begin position="1"/>
        <end position="173"/>
    </location>
</feature>
<keyword evidence="2" id="KW-0378">Hydrolase</keyword>
<organism evidence="6 7">
    <name type="scientific">Photobacterium sanguinicancri</name>
    <dbReference type="NCBI Taxonomy" id="875932"/>
    <lineage>
        <taxon>Bacteria</taxon>
        <taxon>Pseudomonadati</taxon>
        <taxon>Pseudomonadota</taxon>
        <taxon>Gammaproteobacteria</taxon>
        <taxon>Vibrionales</taxon>
        <taxon>Vibrionaceae</taxon>
        <taxon>Photobacterium</taxon>
    </lineage>
</organism>
<dbReference type="SMART" id="SM00490">
    <property type="entry name" value="HELICc"/>
    <property type="match status" value="1"/>
</dbReference>
<dbReference type="Proteomes" id="UP000215999">
    <property type="component" value="Unassembled WGS sequence"/>
</dbReference>
<evidence type="ECO:0000313" key="6">
    <source>
        <dbReference type="EMBL" id="OZS41415.1"/>
    </source>
</evidence>
<evidence type="ECO:0000256" key="2">
    <source>
        <dbReference type="ARBA" id="ARBA00022801"/>
    </source>
</evidence>
<evidence type="ECO:0000256" key="3">
    <source>
        <dbReference type="ARBA" id="ARBA00022806"/>
    </source>
</evidence>
<accession>A0ABX4FS09</accession>
<dbReference type="SUPFAM" id="SSF52540">
    <property type="entry name" value="P-loop containing nucleoside triphosphate hydrolases"/>
    <property type="match status" value="1"/>
</dbReference>
<sequence>MIYCKSSSSIAKVIRFLGTLESLQEKNFLGSTNAPLKKYYKWLKKSYGADWGCTRALASGIGIHHGALPRAIQQKTVELFNSKQINFLICTSTMIEGVNTSAKNIVIYDNRNGNPKIDSFTHKNISGRAGRMGQYLVGNVFCLEEVPEQESQVVNLPLGQQDDNSPINLLAGIQPDHLSELSSQNLIQFAKKSDVPMEVIRKHSSYQVETIERAYELVTELSINEMEQIATVTKPKKYQLELLTNFIKIVENRVLARQQLHYEDSDDLYNKLGRYIYANDHTSYVKEQIDYIYKSREGDDLRSDATDKELNILRNIFKHAVVRALALLEDLLNHEFKSLGLPSVANLGWLIHVFENSHLPSSFSALEEMGIPIETLEKLVTDRLSEADIDSLVRYLRMYYRHFEQLNFVDKMFIKQAVF</sequence>
<dbReference type="Gene3D" id="3.40.50.300">
    <property type="entry name" value="P-loop containing nucleotide triphosphate hydrolases"/>
    <property type="match status" value="1"/>
</dbReference>
<dbReference type="PROSITE" id="PS51194">
    <property type="entry name" value="HELICASE_CTER"/>
    <property type="match status" value="1"/>
</dbReference>
<dbReference type="InterPro" id="IPR001650">
    <property type="entry name" value="Helicase_C-like"/>
</dbReference>
<evidence type="ECO:0000256" key="4">
    <source>
        <dbReference type="ARBA" id="ARBA00022840"/>
    </source>
</evidence>
<dbReference type="PANTHER" id="PTHR12131">
    <property type="entry name" value="ATP-DEPENDENT RNA AND DNA HELICASE"/>
    <property type="match status" value="1"/>
</dbReference>
<proteinExistence type="predicted"/>
<evidence type="ECO:0000313" key="7">
    <source>
        <dbReference type="Proteomes" id="UP000215999"/>
    </source>
</evidence>
<gene>
    <name evidence="6" type="ORF">ASV53_23840</name>
</gene>
<keyword evidence="7" id="KW-1185">Reference proteome</keyword>